<name>A0A9C7Q122_9RHOD</name>
<reference evidence="6" key="1">
    <citation type="journal article" date="2022" name="Proc. Natl. Acad. Sci. U.S.A.">
        <title>Life cycle and functional genomics of the unicellular red alga Galdieria for elucidating algal and plant evolution and industrial use.</title>
        <authorList>
            <person name="Hirooka S."/>
            <person name="Itabashi T."/>
            <person name="Ichinose T.M."/>
            <person name="Onuma R."/>
            <person name="Fujiwara T."/>
            <person name="Yamashita S."/>
            <person name="Jong L.W."/>
            <person name="Tomita R."/>
            <person name="Iwane A.H."/>
            <person name="Miyagishima S.Y."/>
        </authorList>
    </citation>
    <scope>NUCLEOTIDE SEQUENCE</scope>
    <source>
        <strain evidence="6">NBRC 102759</strain>
    </source>
</reference>
<dbReference type="SUPFAM" id="SSF50891">
    <property type="entry name" value="Cyclophilin-like"/>
    <property type="match status" value="1"/>
</dbReference>
<organism evidence="6 7">
    <name type="scientific">Galdieria partita</name>
    <dbReference type="NCBI Taxonomy" id="83374"/>
    <lineage>
        <taxon>Eukaryota</taxon>
        <taxon>Rhodophyta</taxon>
        <taxon>Bangiophyceae</taxon>
        <taxon>Galdieriales</taxon>
        <taxon>Galdieriaceae</taxon>
        <taxon>Galdieria</taxon>
    </lineage>
</organism>
<feature type="domain" description="PPIase cyclophilin-type" evidence="5">
    <location>
        <begin position="276"/>
        <end position="464"/>
    </location>
</feature>
<dbReference type="EC" id="5.2.1.8" evidence="1"/>
<sequence>MIADQYFFVASLNLGCTGLHSSKFLIYGNTRWSRISRKPRNLHCSAMRIKCISRNFQNSLNNLVKILDTSLCREWNRRNRAIIILAMTSCLILSPIEFNITNGTFGNIPALAAKNRFAPGTNEPVVKDPEAILRNALPIENKTIRKIQHALEWIPKDIRTRSWTKIEQEFKQANSMLDKQKDEILFNVLDSKRTEAQAMLDTLVSHKMPSLRQIISQRDSEKIVLANADILRDIGTLEEDMVKEFPYEVPKEYDYLPQLKGRAVVEMTLKKANNQKFDLDGQLFDKGYLTLVIDGYSAPVTGGCFVDLVNRGFYDGMKVIRSDGFVIQTGDPEGPDDGFVDPQTKKKRLIPLEVFAKGDKAPTYGITLEDDGRGAAATMLPFTAYGTLAMAREEFDANSGSSQFFWLLFDPELTPAGRNLLDGRYAVFGYTINGQEYLQDFKVGDYVEQAKITKGIENLKQPSE</sequence>
<dbReference type="SUPFAM" id="SSF101112">
    <property type="entry name" value="Oxygen-evolving enhancer protein 3"/>
    <property type="match status" value="1"/>
</dbReference>
<evidence type="ECO:0000313" key="6">
    <source>
        <dbReference type="EMBL" id="GJQ13547.1"/>
    </source>
</evidence>
<keyword evidence="2" id="KW-0793">Thylakoid</keyword>
<evidence type="ECO:0000256" key="2">
    <source>
        <dbReference type="ARBA" id="ARBA00023078"/>
    </source>
</evidence>
<keyword evidence="4" id="KW-0413">Isomerase</keyword>
<dbReference type="InterPro" id="IPR029000">
    <property type="entry name" value="Cyclophilin-like_dom_sf"/>
</dbReference>
<evidence type="ECO:0000313" key="7">
    <source>
        <dbReference type="Proteomes" id="UP001061958"/>
    </source>
</evidence>
<dbReference type="GO" id="GO:0003755">
    <property type="term" value="F:peptidyl-prolyl cis-trans isomerase activity"/>
    <property type="evidence" value="ECO:0007669"/>
    <property type="project" value="UniProtKB-KW"/>
</dbReference>
<dbReference type="EMBL" id="BQMJ01000044">
    <property type="protein sequence ID" value="GJQ13547.1"/>
    <property type="molecule type" value="Genomic_DNA"/>
</dbReference>
<accession>A0A9C7Q122</accession>
<reference evidence="6" key="2">
    <citation type="submission" date="2022-01" db="EMBL/GenBank/DDBJ databases">
        <authorList>
            <person name="Hirooka S."/>
            <person name="Miyagishima S.Y."/>
        </authorList>
    </citation>
    <scope>NUCLEOTIDE SEQUENCE</scope>
    <source>
        <strain evidence="6">NBRC 102759</strain>
    </source>
</reference>
<dbReference type="InterPro" id="IPR023222">
    <property type="entry name" value="PsbQ-like_dom_sf"/>
</dbReference>
<dbReference type="Pfam" id="PF21329">
    <property type="entry name" value="CYP38_PsbQ-like"/>
    <property type="match status" value="1"/>
</dbReference>
<evidence type="ECO:0000256" key="1">
    <source>
        <dbReference type="ARBA" id="ARBA00013194"/>
    </source>
</evidence>
<dbReference type="InterPro" id="IPR002130">
    <property type="entry name" value="Cyclophilin-type_PPIase_dom"/>
</dbReference>
<dbReference type="PROSITE" id="PS50072">
    <property type="entry name" value="CSA_PPIASE_2"/>
    <property type="match status" value="1"/>
</dbReference>
<dbReference type="PANTHER" id="PTHR43246">
    <property type="entry name" value="PEPTIDYL-PROLYL CIS-TRANS ISOMERASE CYP38, CHLOROPLASTIC"/>
    <property type="match status" value="1"/>
</dbReference>
<dbReference type="Gene3D" id="1.20.120.290">
    <property type="entry name" value="Oxygen-evolving enhancer protein 3 (PsbQ), four-helix up-down bundle"/>
    <property type="match status" value="1"/>
</dbReference>
<dbReference type="Gene3D" id="2.40.100.10">
    <property type="entry name" value="Cyclophilin-like"/>
    <property type="match status" value="1"/>
</dbReference>
<dbReference type="Pfam" id="PF00160">
    <property type="entry name" value="Pro_isomerase"/>
    <property type="match status" value="1"/>
</dbReference>
<gene>
    <name evidence="6" type="ORF">GpartN1_g5338.t1</name>
</gene>
<evidence type="ECO:0000256" key="4">
    <source>
        <dbReference type="ARBA" id="ARBA00023235"/>
    </source>
</evidence>
<evidence type="ECO:0000256" key="3">
    <source>
        <dbReference type="ARBA" id="ARBA00023110"/>
    </source>
</evidence>
<evidence type="ECO:0000259" key="5">
    <source>
        <dbReference type="PROSITE" id="PS50072"/>
    </source>
</evidence>
<protein>
    <recommendedName>
        <fullName evidence="1">peptidylprolyl isomerase</fullName>
        <ecNumber evidence="1">5.2.1.8</ecNumber>
    </recommendedName>
</protein>
<dbReference type="Proteomes" id="UP001061958">
    <property type="component" value="Unassembled WGS sequence"/>
</dbReference>
<dbReference type="CDD" id="cd01924">
    <property type="entry name" value="cyclophilin_TLP40_like"/>
    <property type="match status" value="1"/>
</dbReference>
<keyword evidence="3" id="KW-0697">Rotamase</keyword>
<keyword evidence="7" id="KW-1185">Reference proteome</keyword>
<dbReference type="OrthoDB" id="1735926at2759"/>
<dbReference type="InterPro" id="IPR048563">
    <property type="entry name" value="CYP38_PsbQ-like"/>
</dbReference>
<proteinExistence type="predicted"/>
<dbReference type="InterPro" id="IPR044665">
    <property type="entry name" value="E_coli_cyclophilin_A-like"/>
</dbReference>
<dbReference type="AlphaFoldDB" id="A0A9C7Q122"/>
<comment type="caution">
    <text evidence="6">The sequence shown here is derived from an EMBL/GenBank/DDBJ whole genome shotgun (WGS) entry which is preliminary data.</text>
</comment>